<comment type="caution">
    <text evidence="11">The sequence shown here is derived from an EMBL/GenBank/DDBJ whole genome shotgun (WGS) entry which is preliminary data.</text>
</comment>
<dbReference type="Gene3D" id="1.10.486.10">
    <property type="entry name" value="PCRA, domain 4"/>
    <property type="match status" value="1"/>
</dbReference>
<keyword evidence="4" id="KW-0378">Hydrolase</keyword>
<evidence type="ECO:0000256" key="2">
    <source>
        <dbReference type="ARBA" id="ARBA00022741"/>
    </source>
</evidence>
<evidence type="ECO:0000256" key="10">
    <source>
        <dbReference type="SAM" id="MobiDB-lite"/>
    </source>
</evidence>
<dbReference type="Gene3D" id="1.10.10.160">
    <property type="match status" value="1"/>
</dbReference>
<feature type="region of interest" description="Disordered" evidence="10">
    <location>
        <begin position="1127"/>
        <end position="1170"/>
    </location>
</feature>
<evidence type="ECO:0000256" key="3">
    <source>
        <dbReference type="ARBA" id="ARBA00022763"/>
    </source>
</evidence>
<dbReference type="PANTHER" id="PTHR30591:SF1">
    <property type="entry name" value="RECBCD ENZYME SUBUNIT RECC"/>
    <property type="match status" value="1"/>
</dbReference>
<keyword evidence="3" id="KW-0227">DNA damage</keyword>
<keyword evidence="6" id="KW-0269">Exonuclease</keyword>
<dbReference type="InterPro" id="IPR013986">
    <property type="entry name" value="DExx_box_DNA_helicase_dom_sf"/>
</dbReference>
<dbReference type="Pfam" id="PF04257">
    <property type="entry name" value="Exonuc_V_gamma"/>
    <property type="match status" value="1"/>
</dbReference>
<dbReference type="Gene3D" id="3.40.50.10930">
    <property type="match status" value="1"/>
</dbReference>
<keyword evidence="1" id="KW-0540">Nuclease</keyword>
<evidence type="ECO:0000256" key="4">
    <source>
        <dbReference type="ARBA" id="ARBA00022801"/>
    </source>
</evidence>
<dbReference type="EMBL" id="JACJKX010000003">
    <property type="protein sequence ID" value="MBM6928246.1"/>
    <property type="molecule type" value="Genomic_DNA"/>
</dbReference>
<keyword evidence="9" id="KW-0234">DNA repair</keyword>
<dbReference type="RefSeq" id="WP_205049842.1">
    <property type="nucleotide sequence ID" value="NZ_JACJKX010000003.1"/>
</dbReference>
<evidence type="ECO:0000256" key="6">
    <source>
        <dbReference type="ARBA" id="ARBA00022839"/>
    </source>
</evidence>
<dbReference type="InterPro" id="IPR027417">
    <property type="entry name" value="P-loop_NTPase"/>
</dbReference>
<feature type="compositionally biased region" description="Basic and acidic residues" evidence="10">
    <location>
        <begin position="1141"/>
        <end position="1151"/>
    </location>
</feature>
<evidence type="ECO:0000313" key="12">
    <source>
        <dbReference type="Proteomes" id="UP000777002"/>
    </source>
</evidence>
<protein>
    <submittedName>
        <fullName evidence="11">Exodeoxyribonuclease V subunit gamma</fullName>
    </submittedName>
</protein>
<dbReference type="PANTHER" id="PTHR30591">
    <property type="entry name" value="RECBCD ENZYME SUBUNIT RECC"/>
    <property type="match status" value="1"/>
</dbReference>
<dbReference type="Proteomes" id="UP000777002">
    <property type="component" value="Unassembled WGS sequence"/>
</dbReference>
<evidence type="ECO:0000313" key="11">
    <source>
        <dbReference type="EMBL" id="MBM6928246.1"/>
    </source>
</evidence>
<evidence type="ECO:0000256" key="5">
    <source>
        <dbReference type="ARBA" id="ARBA00022806"/>
    </source>
</evidence>
<evidence type="ECO:0000256" key="9">
    <source>
        <dbReference type="ARBA" id="ARBA00023204"/>
    </source>
</evidence>
<keyword evidence="7" id="KW-0067">ATP-binding</keyword>
<keyword evidence="2" id="KW-0547">Nucleotide-binding</keyword>
<evidence type="ECO:0000256" key="7">
    <source>
        <dbReference type="ARBA" id="ARBA00022840"/>
    </source>
</evidence>
<accession>A0ABS2GSU7</accession>
<gene>
    <name evidence="11" type="ORF">H5985_03035</name>
</gene>
<keyword evidence="8" id="KW-0238">DNA-binding</keyword>
<dbReference type="SUPFAM" id="SSF52540">
    <property type="entry name" value="P-loop containing nucleoside triphosphate hydrolases"/>
    <property type="match status" value="2"/>
</dbReference>
<proteinExistence type="predicted"/>
<reference evidence="11 12" key="1">
    <citation type="journal article" date="2021" name="Sci. Rep.">
        <title>The distribution of antibiotic resistance genes in chicken gut microbiota commensals.</title>
        <authorList>
            <person name="Juricova H."/>
            <person name="Matiasovicova J."/>
            <person name="Kubasova T."/>
            <person name="Cejkova D."/>
            <person name="Rychlik I."/>
        </authorList>
    </citation>
    <scope>NUCLEOTIDE SEQUENCE [LARGE SCALE GENOMIC DNA]</scope>
    <source>
        <strain evidence="11 12">An562</strain>
    </source>
</reference>
<keyword evidence="12" id="KW-1185">Reference proteome</keyword>
<organism evidence="11 12">
    <name type="scientific">Parasutterella secunda</name>
    <dbReference type="NCBI Taxonomy" id="626947"/>
    <lineage>
        <taxon>Bacteria</taxon>
        <taxon>Pseudomonadati</taxon>
        <taxon>Pseudomonadota</taxon>
        <taxon>Betaproteobacteria</taxon>
        <taxon>Burkholderiales</taxon>
        <taxon>Sutterellaceae</taxon>
        <taxon>Parasutterella</taxon>
    </lineage>
</organism>
<keyword evidence="5" id="KW-0347">Helicase</keyword>
<evidence type="ECO:0000256" key="1">
    <source>
        <dbReference type="ARBA" id="ARBA00022722"/>
    </source>
</evidence>
<dbReference type="Gene3D" id="3.40.50.300">
    <property type="entry name" value="P-loop containing nucleotide triphosphate hydrolases"/>
    <property type="match status" value="1"/>
</dbReference>
<name>A0ABS2GSU7_9BURK</name>
<sequence>MLKTVYSNAYEILEAYLSTEISLDKNKAQDPFERVRVISSSGAINNRLRQHLAKTNGICSGIDFWTTQSWFHNYAGIGVGDPDEAQDFLWVIWSVLDNEFISRFERLQTFFSHYTTDAERALARYELAGKVATVFDKYVNYRFDWVAHWMGLDQINPVGIYEDVDDEKIRKEKAALEAHPDYAWQKAIWEKLSETTVWAGRDTLRLYASPESLAIKFANEPEALHFFAPSGISPLMLPVIKMLSESGHRVYVYLLNPCVEYWFESFADTSNEKALHYLRKNAASTRALINRFWTFTPEGEENVDHKPAKLGDLTHVSLQKINIWTQSETERLDLIATDNTLLHQAQKAILQNCSDLLPQKLDPDDQSIRFIEAPTLTREVQNAINMIQAFFADKSLGLKPEDVLIITPEIEKTAPVFEACMQALPPEYRMDYQIMGNSSAGSDLTAKSLVDLGKLLIEGLTLPKLNAWLELPMVCESLGLSLDDLNVLHDWLVSAGFRDGINSDHFRFTHPGMDSTGLNEAEDGTLERAIERLSWGYVYAENQNACPADILPVQCGLTRYADIAENKALFLKLCKLSEKLRLAFESMTALGKEALPADLSLWAHRLIDDFFAKNTNRISLMNLRSCLRVQEFALTTVPEPITMPLTVYWRALEDRIATPDERYPAVGRITLAGMQTFRGLPFKVIIAIGMDENSGFPGNQRFEEFDLMGSESLKRQNDRDSRSDNRNVFLDAFLSARDRFVCSYCVGSDKKAPLNPSPVVVDLMDLLTTNALNETDETLLQAKARMGEALTASITLTDTAVENFTSNTVRFWKSFQTHTLNALEKARKEGYQNVEPVMLTGPIAANRISDTLYLEDLLAFYSDPVKWVQKRLDFQVFEAEIPESVPVITEKNSLQNTLIRLDLMNALQEGLSVKEIEKRFARDPLKGTPAVRVLSFADEISKARQTFELKNEIMSLARAEVINKEINLKSCEPVKRFLLEDVTLFHFDSNVSSESLPFLANIKSDVGYLIEACASDSAQKRAFVKMAALAAADCPVGLITLDLKGDSIFNLYEAPDTSCARTFIDSFAKLIALQIEKGCAMTSSSDYNNMEPILWRGRDYEKVKALSKAFFGAADKLIAPVSINPEKKAKSTKGKSGSKPSSRDNSEKKLNDFGTKFDNLVSGESYEQNI</sequence>
<evidence type="ECO:0000256" key="8">
    <source>
        <dbReference type="ARBA" id="ARBA00023125"/>
    </source>
</evidence>